<proteinExistence type="predicted"/>
<reference evidence="3" key="1">
    <citation type="journal article" date="2010" name="Genome Res.">
        <title>Population genomic sequencing of Coccidioides fungi reveals recent hybridization and transposon control.</title>
        <authorList>
            <person name="Neafsey D.E."/>
            <person name="Barker B.M."/>
            <person name="Sharpton T.J."/>
            <person name="Stajich J.E."/>
            <person name="Park D.J."/>
            <person name="Whiston E."/>
            <person name="Hung C.-Y."/>
            <person name="McMahan C."/>
            <person name="White J."/>
            <person name="Sykes S."/>
            <person name="Heiman D."/>
            <person name="Young S."/>
            <person name="Zeng Q."/>
            <person name="Abouelleil A."/>
            <person name="Aftuck L."/>
            <person name="Bessette D."/>
            <person name="Brown A."/>
            <person name="FitzGerald M."/>
            <person name="Lui A."/>
            <person name="Macdonald J.P."/>
            <person name="Priest M."/>
            <person name="Orbach M.J."/>
            <person name="Galgiani J.N."/>
            <person name="Kirkland T.N."/>
            <person name="Cole G.T."/>
            <person name="Birren B.W."/>
            <person name="Henn M.R."/>
            <person name="Taylor J.W."/>
            <person name="Rounsley S.D."/>
        </authorList>
    </citation>
    <scope>NUCLEOTIDE SEQUENCE [LARGE SCALE GENOMIC DNA]</scope>
    <source>
        <strain evidence="3">H538.4</strain>
    </source>
</reference>
<sequence>MLEKERHNMLLSELQVPASKHHQKDSPTKDSHYREPIQSSKREISCKYIAFEAFIINRPFGHLRMAANILGRNGEAPASAEGQKDGEHDAAMEEEKLIGTIAWRASQPRRTGRCGAWAVRSVVRGDSVSDKGAGFGRQNGSDSAS</sequence>
<evidence type="ECO:0000313" key="2">
    <source>
        <dbReference type="EMBL" id="KMU87284.1"/>
    </source>
</evidence>
<gene>
    <name evidence="2" type="ORF">CIHG_04729</name>
</gene>
<dbReference type="EMBL" id="DS016997">
    <property type="protein sequence ID" value="KMU87284.1"/>
    <property type="molecule type" value="Genomic_DNA"/>
</dbReference>
<organism evidence="2 3">
    <name type="scientific">Coccidioides immitis H538.4</name>
    <dbReference type="NCBI Taxonomy" id="396776"/>
    <lineage>
        <taxon>Eukaryota</taxon>
        <taxon>Fungi</taxon>
        <taxon>Dikarya</taxon>
        <taxon>Ascomycota</taxon>
        <taxon>Pezizomycotina</taxon>
        <taxon>Eurotiomycetes</taxon>
        <taxon>Eurotiomycetidae</taxon>
        <taxon>Onygenales</taxon>
        <taxon>Onygenaceae</taxon>
        <taxon>Coccidioides</taxon>
    </lineage>
</organism>
<dbReference type="AlphaFoldDB" id="A0A0J8RTK3"/>
<name>A0A0J8RTK3_COCIT</name>
<dbReference type="Proteomes" id="UP000054563">
    <property type="component" value="Unassembled WGS sequence"/>
</dbReference>
<accession>A0A0J8RTK3</accession>
<protein>
    <submittedName>
        <fullName evidence="2">Uncharacterized protein</fullName>
    </submittedName>
</protein>
<feature type="compositionally biased region" description="Basic and acidic residues" evidence="1">
    <location>
        <begin position="24"/>
        <end position="37"/>
    </location>
</feature>
<evidence type="ECO:0000256" key="1">
    <source>
        <dbReference type="SAM" id="MobiDB-lite"/>
    </source>
</evidence>
<feature type="region of interest" description="Disordered" evidence="1">
    <location>
        <begin position="13"/>
        <end position="37"/>
    </location>
</feature>
<dbReference type="VEuPathDB" id="FungiDB:CIHG_04729"/>
<evidence type="ECO:0000313" key="3">
    <source>
        <dbReference type="Proteomes" id="UP000054563"/>
    </source>
</evidence>